<evidence type="ECO:0000313" key="2">
    <source>
        <dbReference type="Proteomes" id="UP001231109"/>
    </source>
</evidence>
<comment type="caution">
    <text evidence="1">The sequence shown here is derived from an EMBL/GenBank/DDBJ whole genome shotgun (WGS) entry which is preliminary data.</text>
</comment>
<keyword evidence="2" id="KW-1185">Reference proteome</keyword>
<gene>
    <name evidence="1" type="ORF">ORJ04_17985</name>
</gene>
<dbReference type="RefSeq" id="WP_305977051.1">
    <property type="nucleotide sequence ID" value="NZ_JAPJDZ010000072.1"/>
</dbReference>
<name>A0ABT9I379_9GAMM</name>
<evidence type="ECO:0008006" key="3">
    <source>
        <dbReference type="Google" id="ProtNLM"/>
    </source>
</evidence>
<evidence type="ECO:0000313" key="1">
    <source>
        <dbReference type="EMBL" id="MDP5137847.1"/>
    </source>
</evidence>
<proteinExistence type="predicted"/>
<dbReference type="Proteomes" id="UP001231109">
    <property type="component" value="Unassembled WGS sequence"/>
</dbReference>
<sequence length="71" mass="8019">MKLQTLAELDQSLGGRKASGQRKKRIAFYLDADCVAALKLCAERQRVPISDYVRRLVLQSIQQVGITQRSE</sequence>
<dbReference type="EMBL" id="JAPJDZ010000072">
    <property type="protein sequence ID" value="MDP5137847.1"/>
    <property type="molecule type" value="Genomic_DNA"/>
</dbReference>
<organism evidence="1 2">
    <name type="scientific">Rheinheimera baltica</name>
    <dbReference type="NCBI Taxonomy" id="67576"/>
    <lineage>
        <taxon>Bacteria</taxon>
        <taxon>Pseudomonadati</taxon>
        <taxon>Pseudomonadota</taxon>
        <taxon>Gammaproteobacteria</taxon>
        <taxon>Chromatiales</taxon>
        <taxon>Chromatiaceae</taxon>
        <taxon>Rheinheimera</taxon>
    </lineage>
</organism>
<reference evidence="1 2" key="1">
    <citation type="submission" date="2022-11" db="EMBL/GenBank/DDBJ databases">
        <title>Viruses from the air-sea interface of a natural surface slick.</title>
        <authorList>
            <person name="Rahlff J."/>
            <person name="Holmfeldt K."/>
        </authorList>
    </citation>
    <scope>NUCLEOTIDE SEQUENCE [LARGE SCALE GENOMIC DNA]</scope>
    <source>
        <strain evidence="1 2">SMS4</strain>
    </source>
</reference>
<accession>A0ABT9I379</accession>
<protein>
    <recommendedName>
        <fullName evidence="3">Ribbon-helix-helix protein CopG domain-containing protein</fullName>
    </recommendedName>
</protein>